<accession>A0A540V7N4</accession>
<reference evidence="1 2" key="1">
    <citation type="submission" date="2019-06" db="EMBL/GenBank/DDBJ databases">
        <title>Metagenome assembled Genome of Spiribacter salinus SL48-SHIP from the microbial mat of Salt Lake 48 (Novosibirsk region, Russia).</title>
        <authorList>
            <person name="Shipova A."/>
            <person name="Rozanov A.S."/>
            <person name="Bryanskaya A.V."/>
            <person name="Peltek S.E."/>
        </authorList>
    </citation>
    <scope>NUCLEOTIDE SEQUENCE [LARGE SCALE GENOMIC DNA]</scope>
    <source>
        <strain evidence="1">SL48-SHIP-2</strain>
    </source>
</reference>
<dbReference type="Proteomes" id="UP000315400">
    <property type="component" value="Unassembled WGS sequence"/>
</dbReference>
<sequence>MDRIAQMPCAIGQALGEDHGPVEVHHIRQGQGMSQRASHWLTVPLCPACHRGRLGVHGDRTLLRMARLGELDLLALTIEEVVRG</sequence>
<evidence type="ECO:0008006" key="3">
    <source>
        <dbReference type="Google" id="ProtNLM"/>
    </source>
</evidence>
<comment type="caution">
    <text evidence="1">The sequence shown here is derived from an EMBL/GenBank/DDBJ whole genome shotgun (WGS) entry which is preliminary data.</text>
</comment>
<gene>
    <name evidence="1" type="ORF">FKY71_19310</name>
</gene>
<organism evidence="1 2">
    <name type="scientific">Spiribacter salinus</name>
    <dbReference type="NCBI Taxonomy" id="1335746"/>
    <lineage>
        <taxon>Bacteria</taxon>
        <taxon>Pseudomonadati</taxon>
        <taxon>Pseudomonadota</taxon>
        <taxon>Gammaproteobacteria</taxon>
        <taxon>Chromatiales</taxon>
        <taxon>Ectothiorhodospiraceae</taxon>
        <taxon>Spiribacter</taxon>
    </lineage>
</organism>
<protein>
    <recommendedName>
        <fullName evidence="3">DUF968 domain-containing protein</fullName>
    </recommendedName>
</protein>
<dbReference type="AlphaFoldDB" id="A0A540V7N4"/>
<dbReference type="EMBL" id="VIFK01000588">
    <property type="protein sequence ID" value="TQE92728.1"/>
    <property type="molecule type" value="Genomic_DNA"/>
</dbReference>
<name>A0A540V7N4_9GAMM</name>
<dbReference type="Gene3D" id="3.30.40.190">
    <property type="match status" value="1"/>
</dbReference>
<proteinExistence type="predicted"/>
<evidence type="ECO:0000313" key="1">
    <source>
        <dbReference type="EMBL" id="TQE92728.1"/>
    </source>
</evidence>
<evidence type="ECO:0000313" key="2">
    <source>
        <dbReference type="Proteomes" id="UP000315400"/>
    </source>
</evidence>